<dbReference type="GO" id="GO:0006355">
    <property type="term" value="P:regulation of DNA-templated transcription"/>
    <property type="evidence" value="ECO:0007669"/>
    <property type="project" value="InterPro"/>
</dbReference>
<dbReference type="SMART" id="SM00421">
    <property type="entry name" value="HTH_LUXR"/>
    <property type="match status" value="1"/>
</dbReference>
<reference evidence="6" key="1">
    <citation type="submission" date="2015-09" db="EMBL/GenBank/DDBJ databases">
        <title>Whole genome sequence of Pseudomonas fluorescens FW300-N2E3.</title>
        <authorList>
            <person name="Ray J."/>
            <person name="Melnyk R."/>
            <person name="Deutschbauer A."/>
        </authorList>
    </citation>
    <scope>NUCLEOTIDE SEQUENCE [LARGE SCALE GENOMIC DNA]</scope>
    <source>
        <strain evidence="6">FW300-N2E3</strain>
    </source>
</reference>
<keyword evidence="1" id="KW-0805">Transcription regulation</keyword>
<dbReference type="PRINTS" id="PR00038">
    <property type="entry name" value="HTHLUXR"/>
</dbReference>
<keyword evidence="2" id="KW-0238">DNA-binding</keyword>
<dbReference type="EMBL" id="CP012830">
    <property type="protein sequence ID" value="ALI01124.1"/>
    <property type="molecule type" value="Genomic_DNA"/>
</dbReference>
<feature type="domain" description="HTH luxR-type" evidence="4">
    <location>
        <begin position="171"/>
        <end position="236"/>
    </location>
</feature>
<dbReference type="OrthoDB" id="9774661at2"/>
<protein>
    <recommendedName>
        <fullName evidence="4">HTH luxR-type domain-containing protein</fullName>
    </recommendedName>
</protein>
<sequence length="242" mass="28348">MDIDNKPHNNNLPKLIARLKLSLELEIRKKGFRRFTYFIARKANLRNPFLMSNYPEHWIEEYMLRNHHLTDPVIQFGLRSIAPFSWAECRIKADNSSFNFFEKPRSYRLTDGYCFTLHDANGCFSLLSVCDRFDPALFHILEQQKSELQMLLIRAHQLMNISPRVLDFIFPESSTKPLTQREHEILKWACIGKTYSEISLITSISVRTVKFHMSNIVDKLDVTNAKHAISKAQQDGLCLQMR</sequence>
<reference evidence="5 6" key="2">
    <citation type="journal article" date="2018" name="Nature">
        <title>Mutant phenotypes for thousands of bacterial genes of unknown function.</title>
        <authorList>
            <person name="Price M.N."/>
            <person name="Wetmore K.M."/>
            <person name="Waters R.J."/>
            <person name="Callaghan M."/>
            <person name="Ray J."/>
            <person name="Liu H."/>
            <person name="Kuehl J.V."/>
            <person name="Melnyk R.A."/>
            <person name="Lamson J.S."/>
            <person name="Suh Y."/>
            <person name="Carlson H.K."/>
            <person name="Esquivel Z."/>
            <person name="Sadeeshkumar H."/>
            <person name="Chakraborty R."/>
            <person name="Zane G.M."/>
            <person name="Rubin B.E."/>
            <person name="Wall J.D."/>
            <person name="Visel A."/>
            <person name="Bristow J."/>
            <person name="Blow M.J."/>
            <person name="Arkin A.P."/>
            <person name="Deutschbauer A.M."/>
        </authorList>
    </citation>
    <scope>NUCLEOTIDE SEQUENCE [LARGE SCALE GENOMIC DNA]</scope>
    <source>
        <strain evidence="5 6">FW300-N2E3</strain>
    </source>
</reference>
<name>A0A0N7GZS1_PSEFL</name>
<dbReference type="Gene3D" id="1.10.10.10">
    <property type="entry name" value="Winged helix-like DNA-binding domain superfamily/Winged helix DNA-binding domain"/>
    <property type="match status" value="1"/>
</dbReference>
<dbReference type="Proteomes" id="UP000066487">
    <property type="component" value="Chromosome"/>
</dbReference>
<dbReference type="CDD" id="cd06170">
    <property type="entry name" value="LuxR_C_like"/>
    <property type="match status" value="1"/>
</dbReference>
<organism evidence="5 6">
    <name type="scientific">Pseudomonas fluorescens</name>
    <dbReference type="NCBI Taxonomy" id="294"/>
    <lineage>
        <taxon>Bacteria</taxon>
        <taxon>Pseudomonadati</taxon>
        <taxon>Pseudomonadota</taxon>
        <taxon>Gammaproteobacteria</taxon>
        <taxon>Pseudomonadales</taxon>
        <taxon>Pseudomonadaceae</taxon>
        <taxon>Pseudomonas</taxon>
    </lineage>
</organism>
<evidence type="ECO:0000259" key="4">
    <source>
        <dbReference type="PROSITE" id="PS50043"/>
    </source>
</evidence>
<dbReference type="Gene3D" id="3.30.450.80">
    <property type="entry name" value="Transcription factor LuxR-like, autoinducer-binding domain"/>
    <property type="match status" value="1"/>
</dbReference>
<dbReference type="PANTHER" id="PTHR44688">
    <property type="entry name" value="DNA-BINDING TRANSCRIPTIONAL ACTIVATOR DEVR_DOSR"/>
    <property type="match status" value="1"/>
</dbReference>
<dbReference type="InterPro" id="IPR005143">
    <property type="entry name" value="TF_LuxR_autoind-bd_dom"/>
</dbReference>
<proteinExistence type="predicted"/>
<dbReference type="AlphaFoldDB" id="A0A0N7GZS1"/>
<evidence type="ECO:0000313" key="6">
    <source>
        <dbReference type="Proteomes" id="UP000066487"/>
    </source>
</evidence>
<dbReference type="Pfam" id="PF00196">
    <property type="entry name" value="GerE"/>
    <property type="match status" value="1"/>
</dbReference>
<dbReference type="InterPro" id="IPR036388">
    <property type="entry name" value="WH-like_DNA-bd_sf"/>
</dbReference>
<dbReference type="PANTHER" id="PTHR44688:SF16">
    <property type="entry name" value="DNA-BINDING TRANSCRIPTIONAL ACTIVATOR DEVR_DOSR"/>
    <property type="match status" value="1"/>
</dbReference>
<dbReference type="PROSITE" id="PS00622">
    <property type="entry name" value="HTH_LUXR_1"/>
    <property type="match status" value="1"/>
</dbReference>
<gene>
    <name evidence="5" type="ORF">AO353_08640</name>
</gene>
<dbReference type="Pfam" id="PF03472">
    <property type="entry name" value="Autoind_bind"/>
    <property type="match status" value="1"/>
</dbReference>
<dbReference type="SUPFAM" id="SSF75516">
    <property type="entry name" value="Pheromone-binding domain of LuxR-like quorum-sensing transcription factors"/>
    <property type="match status" value="1"/>
</dbReference>
<evidence type="ECO:0000313" key="5">
    <source>
        <dbReference type="EMBL" id="ALI01124.1"/>
    </source>
</evidence>
<accession>A0A0N7GZS1</accession>
<dbReference type="InterPro" id="IPR000792">
    <property type="entry name" value="Tscrpt_reg_LuxR_C"/>
</dbReference>
<keyword evidence="3" id="KW-0804">Transcription</keyword>
<dbReference type="InterPro" id="IPR016032">
    <property type="entry name" value="Sig_transdc_resp-reg_C-effctor"/>
</dbReference>
<dbReference type="PROSITE" id="PS50043">
    <property type="entry name" value="HTH_LUXR_2"/>
    <property type="match status" value="1"/>
</dbReference>
<evidence type="ECO:0000256" key="3">
    <source>
        <dbReference type="ARBA" id="ARBA00023163"/>
    </source>
</evidence>
<dbReference type="InterPro" id="IPR036693">
    <property type="entry name" value="TF_LuxR_autoind-bd_dom_sf"/>
</dbReference>
<evidence type="ECO:0000256" key="1">
    <source>
        <dbReference type="ARBA" id="ARBA00023015"/>
    </source>
</evidence>
<dbReference type="RefSeq" id="WP_054594547.1">
    <property type="nucleotide sequence ID" value="NZ_CP012830.1"/>
</dbReference>
<dbReference type="GO" id="GO:0003677">
    <property type="term" value="F:DNA binding"/>
    <property type="evidence" value="ECO:0007669"/>
    <property type="project" value="UniProtKB-KW"/>
</dbReference>
<dbReference type="SUPFAM" id="SSF46894">
    <property type="entry name" value="C-terminal effector domain of the bipartite response regulators"/>
    <property type="match status" value="1"/>
</dbReference>
<evidence type="ECO:0000256" key="2">
    <source>
        <dbReference type="ARBA" id="ARBA00023125"/>
    </source>
</evidence>